<name>A0A7L4GKN6_PODST</name>
<dbReference type="GO" id="GO:0005769">
    <property type="term" value="C:early endosome"/>
    <property type="evidence" value="ECO:0007669"/>
    <property type="project" value="TreeGrafter"/>
</dbReference>
<reference evidence="5 6" key="1">
    <citation type="submission" date="2020-02" db="EMBL/GenBank/DDBJ databases">
        <title>Bird 10,000 Genomes (B10K) Project - Family phase.</title>
        <authorList>
            <person name="Zhang G."/>
        </authorList>
    </citation>
    <scope>NUCLEOTIDE SEQUENCE [LARGE SCALE GENOMIC DNA]</scope>
    <source>
        <strain evidence="5">B10K-DU-001-40</strain>
        <tissue evidence="5">Muscle</tissue>
    </source>
</reference>
<dbReference type="GO" id="GO:0005813">
    <property type="term" value="C:centrosome"/>
    <property type="evidence" value="ECO:0007669"/>
    <property type="project" value="TreeGrafter"/>
</dbReference>
<dbReference type="GO" id="GO:0030496">
    <property type="term" value="C:midbody"/>
    <property type="evidence" value="ECO:0007669"/>
    <property type="project" value="TreeGrafter"/>
</dbReference>
<feature type="coiled-coil region" evidence="4">
    <location>
        <begin position="9"/>
        <end position="43"/>
    </location>
</feature>
<accession>A0A7L4GKN6</accession>
<keyword evidence="6" id="KW-1185">Reference proteome</keyword>
<sequence length="111" mass="12597">FIQRIESNFQLMTQRALKAESNMEKLRKEIVILQGQLESSKMENKNLRAGQPTDLRAVEHNIDIALQYLHKVMMGANCSIRQLTSGVKSLHFVAKVLKSTGKISEVEAEKE</sequence>
<gene>
    <name evidence="5" type="primary">Sdccag3_0</name>
    <name evidence="5" type="ORF">PODSTR_R15307</name>
</gene>
<dbReference type="GO" id="GO:1903566">
    <property type="term" value="P:positive regulation of protein localization to cilium"/>
    <property type="evidence" value="ECO:0007669"/>
    <property type="project" value="TreeGrafter"/>
</dbReference>
<dbReference type="InterPro" id="IPR026757">
    <property type="entry name" value="ENTR1"/>
</dbReference>
<evidence type="ECO:0000313" key="5">
    <source>
        <dbReference type="EMBL" id="NXX13444.1"/>
    </source>
</evidence>
<keyword evidence="3 4" id="KW-0175">Coiled coil</keyword>
<feature type="non-terminal residue" evidence="5">
    <location>
        <position position="1"/>
    </location>
</feature>
<dbReference type="GO" id="GO:0036064">
    <property type="term" value="C:ciliary basal body"/>
    <property type="evidence" value="ECO:0007669"/>
    <property type="project" value="TreeGrafter"/>
</dbReference>
<dbReference type="OrthoDB" id="6499155at2759"/>
<feature type="non-terminal residue" evidence="5">
    <location>
        <position position="111"/>
    </location>
</feature>
<evidence type="ECO:0000313" key="6">
    <source>
        <dbReference type="Proteomes" id="UP000584326"/>
    </source>
</evidence>
<dbReference type="GO" id="GO:0045724">
    <property type="term" value="P:positive regulation of cilium assembly"/>
    <property type="evidence" value="ECO:0007669"/>
    <property type="project" value="TreeGrafter"/>
</dbReference>
<dbReference type="EMBL" id="VZTK01007834">
    <property type="protein sequence ID" value="NXX13444.1"/>
    <property type="molecule type" value="Genomic_DNA"/>
</dbReference>
<organism evidence="5 6">
    <name type="scientific">Podargus strigoides</name>
    <name type="common">Tawny frogmouth</name>
    <name type="synonym">Caprimulgus strigoides</name>
    <dbReference type="NCBI Taxonomy" id="8905"/>
    <lineage>
        <taxon>Eukaryota</taxon>
        <taxon>Metazoa</taxon>
        <taxon>Chordata</taxon>
        <taxon>Craniata</taxon>
        <taxon>Vertebrata</taxon>
        <taxon>Euteleostomi</taxon>
        <taxon>Archelosauria</taxon>
        <taxon>Archosauria</taxon>
        <taxon>Dinosauria</taxon>
        <taxon>Saurischia</taxon>
        <taxon>Theropoda</taxon>
        <taxon>Coelurosauria</taxon>
        <taxon>Aves</taxon>
        <taxon>Neognathae</taxon>
        <taxon>Neoaves</taxon>
        <taxon>Strisores</taxon>
        <taxon>Caprimulgiformes</taxon>
        <taxon>Podargidae</taxon>
        <taxon>Podargus</taxon>
    </lineage>
</organism>
<evidence type="ECO:0000256" key="1">
    <source>
        <dbReference type="ARBA" id="ARBA00007791"/>
    </source>
</evidence>
<evidence type="ECO:0000256" key="2">
    <source>
        <dbReference type="ARBA" id="ARBA00016007"/>
    </source>
</evidence>
<proteinExistence type="inferred from homology"/>
<evidence type="ECO:0000256" key="4">
    <source>
        <dbReference type="SAM" id="Coils"/>
    </source>
</evidence>
<dbReference type="PANTHER" id="PTHR31259:SF3">
    <property type="entry name" value="ENDOSOME-ASSOCIATED-TRAFFICKING REGULATOR 1"/>
    <property type="match status" value="1"/>
</dbReference>
<evidence type="ECO:0000256" key="3">
    <source>
        <dbReference type="ARBA" id="ARBA00023054"/>
    </source>
</evidence>
<dbReference type="AlphaFoldDB" id="A0A7L4GKN6"/>
<dbReference type="Proteomes" id="UP000584326">
    <property type="component" value="Unassembled WGS sequence"/>
</dbReference>
<dbReference type="PANTHER" id="PTHR31259">
    <property type="entry name" value="ENDOSOME-ASSOCIATED TRAFFICKING REGULATOR 1"/>
    <property type="match status" value="1"/>
</dbReference>
<comment type="caution">
    <text evidence="5">The sequence shown here is derived from an EMBL/GenBank/DDBJ whole genome shotgun (WGS) entry which is preliminary data.</text>
</comment>
<dbReference type="GO" id="GO:0032465">
    <property type="term" value="P:regulation of cytokinesis"/>
    <property type="evidence" value="ECO:0007669"/>
    <property type="project" value="TreeGrafter"/>
</dbReference>
<dbReference type="GO" id="GO:0055037">
    <property type="term" value="C:recycling endosome"/>
    <property type="evidence" value="ECO:0007669"/>
    <property type="project" value="TreeGrafter"/>
</dbReference>
<comment type="similarity">
    <text evidence="1">Belongs to the ENTR1 family.</text>
</comment>
<protein>
    <recommendedName>
        <fullName evidence="2">Endosome-associated-trafficking regulator 1</fullName>
    </recommendedName>
</protein>